<evidence type="ECO:0000313" key="5">
    <source>
        <dbReference type="EMBL" id="MDO1446537.1"/>
    </source>
</evidence>
<reference evidence="5" key="1">
    <citation type="submission" date="2023-07" db="EMBL/GenBank/DDBJ databases">
        <title>The genome sequence of Rhodocytophaga aerolata KACC 12507.</title>
        <authorList>
            <person name="Zhang X."/>
        </authorList>
    </citation>
    <scope>NUCLEOTIDE SEQUENCE</scope>
    <source>
        <strain evidence="5">KACC 12507</strain>
    </source>
</reference>
<sequence>MLFNNILSNAIKYQNPYTDKHYLPITLHKTPHNTEIIFTDNGIGIKDDHKSRVFEMFYWATENTDGSGLGLYIVKQTVERMKGRIAYTGK</sequence>
<accession>A0ABT8R360</accession>
<gene>
    <name evidence="5" type="ORF">Q0590_09770</name>
</gene>
<dbReference type="Proteomes" id="UP001168528">
    <property type="component" value="Unassembled WGS sequence"/>
</dbReference>
<keyword evidence="6" id="KW-1185">Reference proteome</keyword>
<evidence type="ECO:0000256" key="3">
    <source>
        <dbReference type="ARBA" id="ARBA00022553"/>
    </source>
</evidence>
<dbReference type="InterPro" id="IPR004358">
    <property type="entry name" value="Sig_transdc_His_kin-like_C"/>
</dbReference>
<evidence type="ECO:0000259" key="4">
    <source>
        <dbReference type="PROSITE" id="PS50109"/>
    </source>
</evidence>
<evidence type="ECO:0000256" key="2">
    <source>
        <dbReference type="ARBA" id="ARBA00012438"/>
    </source>
</evidence>
<organism evidence="5 6">
    <name type="scientific">Rhodocytophaga aerolata</name>
    <dbReference type="NCBI Taxonomy" id="455078"/>
    <lineage>
        <taxon>Bacteria</taxon>
        <taxon>Pseudomonadati</taxon>
        <taxon>Bacteroidota</taxon>
        <taxon>Cytophagia</taxon>
        <taxon>Cytophagales</taxon>
        <taxon>Rhodocytophagaceae</taxon>
        <taxon>Rhodocytophaga</taxon>
    </lineage>
</organism>
<dbReference type="PRINTS" id="PR00344">
    <property type="entry name" value="BCTRLSENSOR"/>
</dbReference>
<dbReference type="EC" id="2.7.13.3" evidence="2"/>
<comment type="catalytic activity">
    <reaction evidence="1">
        <text>ATP + protein L-histidine = ADP + protein N-phospho-L-histidine.</text>
        <dbReference type="EC" id="2.7.13.3"/>
    </reaction>
</comment>
<dbReference type="GO" id="GO:0016301">
    <property type="term" value="F:kinase activity"/>
    <property type="evidence" value="ECO:0007669"/>
    <property type="project" value="UniProtKB-KW"/>
</dbReference>
<feature type="domain" description="Histidine kinase" evidence="4">
    <location>
        <begin position="1"/>
        <end position="90"/>
    </location>
</feature>
<dbReference type="PANTHER" id="PTHR43547:SF2">
    <property type="entry name" value="HYBRID SIGNAL TRANSDUCTION HISTIDINE KINASE C"/>
    <property type="match status" value="1"/>
</dbReference>
<proteinExistence type="predicted"/>
<dbReference type="PROSITE" id="PS50109">
    <property type="entry name" value="HIS_KIN"/>
    <property type="match status" value="1"/>
</dbReference>
<dbReference type="Gene3D" id="3.30.565.10">
    <property type="entry name" value="Histidine kinase-like ATPase, C-terminal domain"/>
    <property type="match status" value="1"/>
</dbReference>
<dbReference type="SUPFAM" id="SSF55874">
    <property type="entry name" value="ATPase domain of HSP90 chaperone/DNA topoisomerase II/histidine kinase"/>
    <property type="match status" value="1"/>
</dbReference>
<keyword evidence="5" id="KW-0418">Kinase</keyword>
<protein>
    <recommendedName>
        <fullName evidence="2">histidine kinase</fullName>
        <ecNumber evidence="2">2.7.13.3</ecNumber>
    </recommendedName>
</protein>
<dbReference type="InterPro" id="IPR005467">
    <property type="entry name" value="His_kinase_dom"/>
</dbReference>
<evidence type="ECO:0000256" key="1">
    <source>
        <dbReference type="ARBA" id="ARBA00000085"/>
    </source>
</evidence>
<dbReference type="EMBL" id="JAUKPO010000004">
    <property type="protein sequence ID" value="MDO1446537.1"/>
    <property type="molecule type" value="Genomic_DNA"/>
</dbReference>
<keyword evidence="3" id="KW-0597">Phosphoprotein</keyword>
<dbReference type="InterPro" id="IPR003594">
    <property type="entry name" value="HATPase_dom"/>
</dbReference>
<dbReference type="PANTHER" id="PTHR43547">
    <property type="entry name" value="TWO-COMPONENT HISTIDINE KINASE"/>
    <property type="match status" value="1"/>
</dbReference>
<evidence type="ECO:0000313" key="6">
    <source>
        <dbReference type="Proteomes" id="UP001168528"/>
    </source>
</evidence>
<dbReference type="Pfam" id="PF02518">
    <property type="entry name" value="HATPase_c"/>
    <property type="match status" value="1"/>
</dbReference>
<dbReference type="InterPro" id="IPR036890">
    <property type="entry name" value="HATPase_C_sf"/>
</dbReference>
<comment type="caution">
    <text evidence="5">The sequence shown here is derived from an EMBL/GenBank/DDBJ whole genome shotgun (WGS) entry which is preliminary data.</text>
</comment>
<name>A0ABT8R360_9BACT</name>
<keyword evidence="5" id="KW-0808">Transferase</keyword>